<evidence type="ECO:0000256" key="7">
    <source>
        <dbReference type="SAM" id="Phobius"/>
    </source>
</evidence>
<protein>
    <submittedName>
        <fullName evidence="9">MMPL family transporter</fullName>
    </submittedName>
</protein>
<evidence type="ECO:0000256" key="1">
    <source>
        <dbReference type="ARBA" id="ARBA00004651"/>
    </source>
</evidence>
<keyword evidence="3" id="KW-1003">Cell membrane</keyword>
<feature type="transmembrane region" description="Helical" evidence="7">
    <location>
        <begin position="611"/>
        <end position="630"/>
    </location>
</feature>
<gene>
    <name evidence="9" type="ORF">G1H19_15965</name>
</gene>
<dbReference type="Proteomes" id="UP000470470">
    <property type="component" value="Unassembled WGS sequence"/>
</dbReference>
<dbReference type="GO" id="GO:0005886">
    <property type="term" value="C:plasma membrane"/>
    <property type="evidence" value="ECO:0007669"/>
    <property type="project" value="UniProtKB-SubCell"/>
</dbReference>
<dbReference type="AlphaFoldDB" id="A0A7K3WG60"/>
<evidence type="ECO:0000313" key="10">
    <source>
        <dbReference type="Proteomes" id="UP000470470"/>
    </source>
</evidence>
<feature type="transmembrane region" description="Helical" evidence="7">
    <location>
        <begin position="224"/>
        <end position="246"/>
    </location>
</feature>
<sequence length="697" mass="71614">MLASLTRTCARHRALVVVWLAVLVGGVLAAPALFGRLTAAVGSVESSESVQAAEDLWQAAPSGGQVYAVADGLPADQLRPEVERVTAAIAALPGVTGVATPWTTGDPALTAEDGRAVALGVQFEPRDELAEGTVDEAVRLLRSLDAPRVLVGGGMLLDQEMNDQAAADLARAELFSLPVVLVLLVVLFGGVVAAGLPVVVALVGVAATLLALLLVSVVTDVSVYAVNIVTMLGLGLAVDYALLVVARFREERAVDPGVAGALARTMATAGRTVAFSGATVAAALAALLVFPDPFLRSIGAAGLSVVLLDLLAALTLLPALLARVGGRIAPAAPTASSGGLFARAARLAGRRPALVVLATAAVLALAGAPFLGAVFADPDARSLPASSASRQLTEIADERFPAGTDVDPVTVVAPAGTDLTGYARAVRELPGVRTVTERTVPGFTVLDVLPEGDSQGPTAMRLVDEVRALDAPATVRVTGDAAFLTDYQDALVDRMPWALLVLLGTTTVLLFLFTGSLVVPLTAIVLSTLSLGATFGALVWVFQDGNLGALVGTEALGSLSITTPVLVFAIAFGLSMDYEVFLLGRISEIWRATGDTDRALREGLARTARTVTSAGLLLVVVFAGFVAGGFSPVKQVGLGLVLAVLADITLVRMLLLPAVMTLLGRANWWAPAPLRRWHARHGITEEPAVPQPAVSAA</sequence>
<dbReference type="PANTHER" id="PTHR33406">
    <property type="entry name" value="MEMBRANE PROTEIN MJ1562-RELATED"/>
    <property type="match status" value="1"/>
</dbReference>
<feature type="transmembrane region" description="Helical" evidence="7">
    <location>
        <begin position="199"/>
        <end position="218"/>
    </location>
</feature>
<dbReference type="Pfam" id="PF03176">
    <property type="entry name" value="MMPL"/>
    <property type="match status" value="2"/>
</dbReference>
<keyword evidence="6 7" id="KW-0472">Membrane</keyword>
<feature type="transmembrane region" description="Helical" evidence="7">
    <location>
        <begin position="353"/>
        <end position="376"/>
    </location>
</feature>
<dbReference type="EMBL" id="JAAGWK010000022">
    <property type="protein sequence ID" value="NEL55485.1"/>
    <property type="molecule type" value="Genomic_DNA"/>
</dbReference>
<dbReference type="InterPro" id="IPR004869">
    <property type="entry name" value="MMPL_dom"/>
</dbReference>
<feature type="transmembrane region" description="Helical" evidence="7">
    <location>
        <begin position="297"/>
        <end position="321"/>
    </location>
</feature>
<evidence type="ECO:0000256" key="6">
    <source>
        <dbReference type="ARBA" id="ARBA00023136"/>
    </source>
</evidence>
<feature type="transmembrane region" description="Helical" evidence="7">
    <location>
        <begin position="555"/>
        <end position="575"/>
    </location>
</feature>
<dbReference type="SUPFAM" id="SSF82866">
    <property type="entry name" value="Multidrug efflux transporter AcrB transmembrane domain"/>
    <property type="match status" value="2"/>
</dbReference>
<accession>A0A7K3WG60</accession>
<keyword evidence="10" id="KW-1185">Reference proteome</keyword>
<feature type="domain" description="SSD" evidence="8">
    <location>
        <begin position="191"/>
        <end position="323"/>
    </location>
</feature>
<evidence type="ECO:0000313" key="9">
    <source>
        <dbReference type="EMBL" id="NEL55485.1"/>
    </source>
</evidence>
<feature type="transmembrane region" description="Helical" evidence="7">
    <location>
        <begin position="174"/>
        <end position="192"/>
    </location>
</feature>
<evidence type="ECO:0000256" key="5">
    <source>
        <dbReference type="ARBA" id="ARBA00022989"/>
    </source>
</evidence>
<dbReference type="Gene3D" id="1.20.1640.10">
    <property type="entry name" value="Multidrug efflux transporter AcrB transmembrane domain"/>
    <property type="match status" value="2"/>
</dbReference>
<feature type="transmembrane region" description="Helical" evidence="7">
    <location>
        <begin position="521"/>
        <end position="543"/>
    </location>
</feature>
<organism evidence="9 10">
    <name type="scientific">Goekera deserti</name>
    <dbReference type="NCBI Taxonomy" id="2497753"/>
    <lineage>
        <taxon>Bacteria</taxon>
        <taxon>Bacillati</taxon>
        <taxon>Actinomycetota</taxon>
        <taxon>Actinomycetes</taxon>
        <taxon>Geodermatophilales</taxon>
        <taxon>Geodermatophilaceae</taxon>
        <taxon>Goekera</taxon>
    </lineage>
</organism>
<name>A0A7K3WG60_9ACTN</name>
<feature type="transmembrane region" description="Helical" evidence="7">
    <location>
        <begin position="272"/>
        <end position="291"/>
    </location>
</feature>
<dbReference type="RefSeq" id="WP_152727396.1">
    <property type="nucleotide sequence ID" value="NZ_JAABOZ010000001.1"/>
</dbReference>
<reference evidence="9 10" key="1">
    <citation type="submission" date="2020-02" db="EMBL/GenBank/DDBJ databases">
        <title>The whole genome sequence of CPCC 205119.</title>
        <authorList>
            <person name="Jiang Z."/>
        </authorList>
    </citation>
    <scope>NUCLEOTIDE SEQUENCE [LARGE SCALE GENOMIC DNA]</scope>
    <source>
        <strain evidence="9 10">CPCC 205119</strain>
    </source>
</reference>
<proteinExistence type="inferred from homology"/>
<evidence type="ECO:0000256" key="2">
    <source>
        <dbReference type="ARBA" id="ARBA00010157"/>
    </source>
</evidence>
<dbReference type="PANTHER" id="PTHR33406:SF11">
    <property type="entry name" value="MEMBRANE PROTEIN SCO6666-RELATED"/>
    <property type="match status" value="1"/>
</dbReference>
<evidence type="ECO:0000259" key="8">
    <source>
        <dbReference type="PROSITE" id="PS50156"/>
    </source>
</evidence>
<comment type="similarity">
    <text evidence="2">Belongs to the resistance-nodulation-cell division (RND) (TC 2.A.6) family. MmpL subfamily.</text>
</comment>
<dbReference type="InterPro" id="IPR000731">
    <property type="entry name" value="SSD"/>
</dbReference>
<dbReference type="InterPro" id="IPR050545">
    <property type="entry name" value="Mycobact_MmpL"/>
</dbReference>
<evidence type="ECO:0000256" key="4">
    <source>
        <dbReference type="ARBA" id="ARBA00022692"/>
    </source>
</evidence>
<keyword evidence="4 7" id="KW-0812">Transmembrane</keyword>
<keyword evidence="5 7" id="KW-1133">Transmembrane helix</keyword>
<evidence type="ECO:0000256" key="3">
    <source>
        <dbReference type="ARBA" id="ARBA00022475"/>
    </source>
</evidence>
<feature type="transmembrane region" description="Helical" evidence="7">
    <location>
        <begin position="495"/>
        <end position="514"/>
    </location>
</feature>
<dbReference type="PROSITE" id="PS50156">
    <property type="entry name" value="SSD"/>
    <property type="match status" value="1"/>
</dbReference>
<comment type="subcellular location">
    <subcellularLocation>
        <location evidence="1">Cell membrane</location>
        <topology evidence="1">Multi-pass membrane protein</topology>
    </subcellularLocation>
</comment>
<comment type="caution">
    <text evidence="9">The sequence shown here is derived from an EMBL/GenBank/DDBJ whole genome shotgun (WGS) entry which is preliminary data.</text>
</comment>